<dbReference type="Gene3D" id="1.20.5.1930">
    <property type="match status" value="1"/>
</dbReference>
<dbReference type="Proteomes" id="UP000515369">
    <property type="component" value="Chromosome"/>
</dbReference>
<dbReference type="PANTHER" id="PTHR43547:SF2">
    <property type="entry name" value="HYBRID SIGNAL TRANSDUCTION HISTIDINE KINASE C"/>
    <property type="match status" value="1"/>
</dbReference>
<dbReference type="Pfam" id="PF07495">
    <property type="entry name" value="Y_Y_Y"/>
    <property type="match status" value="1"/>
</dbReference>
<evidence type="ECO:0000259" key="3">
    <source>
        <dbReference type="PROSITE" id="PS50109"/>
    </source>
</evidence>
<dbReference type="RefSeq" id="WP_182462241.1">
    <property type="nucleotide sequence ID" value="NZ_CP059732.1"/>
</dbReference>
<dbReference type="InterPro" id="IPR011123">
    <property type="entry name" value="Y_Y_Y"/>
</dbReference>
<reference evidence="4 5" key="1">
    <citation type="submission" date="2020-07" db="EMBL/GenBank/DDBJ databases">
        <title>Spirosoma foliorum sp. nov., isolated from the leaves on the Nejang mountain Korea, Republic of.</title>
        <authorList>
            <person name="Ho H."/>
            <person name="Lee Y.-J."/>
            <person name="Nurcahyanto D.-A."/>
            <person name="Kim S.-G."/>
        </authorList>
    </citation>
    <scope>NUCLEOTIDE SEQUENCE [LARGE SCALE GENOMIC DNA]</scope>
    <source>
        <strain evidence="4 5">PL0136</strain>
    </source>
</reference>
<dbReference type="Pfam" id="PF07494">
    <property type="entry name" value="Reg_prop"/>
    <property type="match status" value="2"/>
</dbReference>
<evidence type="ECO:0000256" key="1">
    <source>
        <dbReference type="ARBA" id="ARBA00022553"/>
    </source>
</evidence>
<feature type="transmembrane region" description="Helical" evidence="2">
    <location>
        <begin position="773"/>
        <end position="791"/>
    </location>
</feature>
<dbReference type="InterPro" id="IPR036890">
    <property type="entry name" value="HATPase_C_sf"/>
</dbReference>
<dbReference type="SUPFAM" id="SSF63829">
    <property type="entry name" value="Calcium-dependent phosphotriesterase"/>
    <property type="match status" value="1"/>
</dbReference>
<protein>
    <recommendedName>
        <fullName evidence="3">Histidine kinase domain-containing protein</fullName>
    </recommendedName>
</protein>
<dbReference type="Gene3D" id="3.30.565.10">
    <property type="entry name" value="Histidine kinase-like ATPase, C-terminal domain"/>
    <property type="match status" value="1"/>
</dbReference>
<evidence type="ECO:0000313" key="5">
    <source>
        <dbReference type="Proteomes" id="UP000515369"/>
    </source>
</evidence>
<dbReference type="SUPFAM" id="SSF101898">
    <property type="entry name" value="NHL repeat"/>
    <property type="match status" value="1"/>
</dbReference>
<feature type="domain" description="Histidine kinase" evidence="3">
    <location>
        <begin position="811"/>
        <end position="1002"/>
    </location>
</feature>
<name>A0A7G5H197_9BACT</name>
<dbReference type="InterPro" id="IPR015943">
    <property type="entry name" value="WD40/YVTN_repeat-like_dom_sf"/>
</dbReference>
<dbReference type="Gene3D" id="2.130.10.10">
    <property type="entry name" value="YVTN repeat-like/Quinoprotein amine dehydrogenase"/>
    <property type="match status" value="2"/>
</dbReference>
<keyword evidence="2" id="KW-1133">Transmembrane helix</keyword>
<evidence type="ECO:0000313" key="4">
    <source>
        <dbReference type="EMBL" id="QMW04889.1"/>
    </source>
</evidence>
<dbReference type="AlphaFoldDB" id="A0A7G5H197"/>
<dbReference type="EMBL" id="CP059732">
    <property type="protein sequence ID" value="QMW04889.1"/>
    <property type="molecule type" value="Genomic_DNA"/>
</dbReference>
<dbReference type="GO" id="GO:0046983">
    <property type="term" value="F:protein dimerization activity"/>
    <property type="evidence" value="ECO:0007669"/>
    <property type="project" value="InterPro"/>
</dbReference>
<dbReference type="GO" id="GO:0016020">
    <property type="term" value="C:membrane"/>
    <property type="evidence" value="ECO:0007669"/>
    <property type="project" value="InterPro"/>
</dbReference>
<keyword evidence="2" id="KW-0472">Membrane</keyword>
<dbReference type="Pfam" id="PF02518">
    <property type="entry name" value="HATPase_c"/>
    <property type="match status" value="1"/>
</dbReference>
<accession>A0A7G5H197</accession>
<dbReference type="SUPFAM" id="SSF55874">
    <property type="entry name" value="ATPase domain of HSP90 chaperone/DNA topoisomerase II/histidine kinase"/>
    <property type="match status" value="1"/>
</dbReference>
<keyword evidence="5" id="KW-1185">Reference proteome</keyword>
<dbReference type="KEGG" id="sfol:H3H32_08270"/>
<dbReference type="PANTHER" id="PTHR43547">
    <property type="entry name" value="TWO-COMPONENT HISTIDINE KINASE"/>
    <property type="match status" value="1"/>
</dbReference>
<dbReference type="InterPro" id="IPR013783">
    <property type="entry name" value="Ig-like_fold"/>
</dbReference>
<dbReference type="Gene3D" id="2.60.40.10">
    <property type="entry name" value="Immunoglobulins"/>
    <property type="match status" value="1"/>
</dbReference>
<dbReference type="GO" id="GO:0000155">
    <property type="term" value="F:phosphorelay sensor kinase activity"/>
    <property type="evidence" value="ECO:0007669"/>
    <property type="project" value="InterPro"/>
</dbReference>
<dbReference type="PROSITE" id="PS50109">
    <property type="entry name" value="HIS_KIN"/>
    <property type="match status" value="1"/>
</dbReference>
<dbReference type="CDD" id="cd16917">
    <property type="entry name" value="HATPase_UhpB-NarQ-NarX-like"/>
    <property type="match status" value="1"/>
</dbReference>
<proteinExistence type="predicted"/>
<gene>
    <name evidence="4" type="ORF">H3H32_08270</name>
</gene>
<evidence type="ECO:0000256" key="2">
    <source>
        <dbReference type="SAM" id="Phobius"/>
    </source>
</evidence>
<dbReference type="Pfam" id="PF07730">
    <property type="entry name" value="HisKA_3"/>
    <property type="match status" value="1"/>
</dbReference>
<dbReference type="InterPro" id="IPR005467">
    <property type="entry name" value="His_kinase_dom"/>
</dbReference>
<sequence length="1002" mass="114740">MRFWRWLLYLTTQLLMVPLSLLGQPSGVSFQHYTTQEGLSNDQVTAILKDRRGFMWFGTVNGLNRFDGVKFTVYKRTERPDGLPGNYIVSDGLAEDRDGFIWVSTNRGLCRYDPQTDRFLTIPLPQQRDQVADNDFVSPVHFDRAGIGWFASVDHVYCLESRTHQLTPFPIPMIHPGTYAIPLPDQQGHIWVWHWGVIYRLDPKTKTYTYFLGADAKHPNEHQSVERLTEQNGHVFALLEQGEVRQYDKTTDRFNKLFEHSEVSTDLVEDQLPDGQLLLWLGGYNRLTAYVPSTKRFTEFTHVADDPLSYPGGSVGVMWMDRQTGIMWIGTSEGIAKIDPVALKFSRTWLPKRSAGPPEPAEVVRQDYRKNDQYWILGHHTLYLWDRQSGSLKPVPNETNLTIRRYYAMLQDRQGQVWVGMQGGVAIYDPTSTQWQIRHDLAVKDKQAKLTVQTLCQGADGRIWLGTTSNGLFWYDQATNQFKPWLSPGPDQLPMEIGQLQTDLRGWIWAKTRSGLFRLNPATGQTKRIQLRGSEKSVQPSDQIHSTFLVDRQGKLWVSGIDFLVQADINGQIQQTYTLTNGLLADHVFGITEDQQGHLWLASDEQLHELDPKTKRFRYYNESNGLFSNTQFKVISLDRQGTLFTGFFGAFAYWKPENLRQNHVPPPVVITHIRVNNRPREVTSTIQLEPEETTLAVDFAALSFSQPEKNRYAYQLVGFDTDWIITNDRSTTYTNLEPGNYTFWVKAANNDGAWNETGTTLAIKVVPPYWKTAWFRSLLVLVILGILYAIYQYRERQRQHLERIRDRIATDLHDDMGSTLSSIRIFSDVVQQQIAPTTPEAVPILQRISNSATTLSESMQDIIWTIQTKNDRLDDVVTRMREFGLKMAEAKGIMFRMDVSDQFEKTRLNVEQRRNLYLIFKESINNAVKYAEPSRIDVSLTINAGKQLRLTIKDDGRGFDPDRVQAGNGLPNLQKRALEIGGSLTLKSKPGAGTAIELLTKL</sequence>
<keyword evidence="1" id="KW-0597">Phosphoprotein</keyword>
<dbReference type="InterPro" id="IPR011712">
    <property type="entry name" value="Sig_transdc_His_kin_sub3_dim/P"/>
</dbReference>
<keyword evidence="2" id="KW-0812">Transmembrane</keyword>
<dbReference type="InterPro" id="IPR003594">
    <property type="entry name" value="HATPase_dom"/>
</dbReference>
<organism evidence="4 5">
    <name type="scientific">Spirosoma foliorum</name>
    <dbReference type="NCBI Taxonomy" id="2710596"/>
    <lineage>
        <taxon>Bacteria</taxon>
        <taxon>Pseudomonadati</taxon>
        <taxon>Bacteroidota</taxon>
        <taxon>Cytophagia</taxon>
        <taxon>Cytophagales</taxon>
        <taxon>Cytophagaceae</taxon>
        <taxon>Spirosoma</taxon>
    </lineage>
</organism>
<dbReference type="SMART" id="SM00387">
    <property type="entry name" value="HATPase_c"/>
    <property type="match status" value="1"/>
</dbReference>
<dbReference type="InterPro" id="IPR011110">
    <property type="entry name" value="Reg_prop"/>
</dbReference>